<name>A0A6B2LVP1_9EUKA</name>
<accession>A0A6B2LVP1</accession>
<dbReference type="EMBL" id="GIBP01011772">
    <property type="protein sequence ID" value="NDV40741.1"/>
    <property type="molecule type" value="Transcribed_RNA"/>
</dbReference>
<organism evidence="1">
    <name type="scientific">Arcella intermedia</name>
    <dbReference type="NCBI Taxonomy" id="1963864"/>
    <lineage>
        <taxon>Eukaryota</taxon>
        <taxon>Amoebozoa</taxon>
        <taxon>Tubulinea</taxon>
        <taxon>Elardia</taxon>
        <taxon>Arcellinida</taxon>
        <taxon>Sphaerothecina</taxon>
        <taxon>Arcellidae</taxon>
        <taxon>Arcella</taxon>
    </lineage>
</organism>
<dbReference type="AlphaFoldDB" id="A0A6B2LVP1"/>
<sequence>MELVWRNRGISLAPPLAILLPSRLSLVREELTWRDWEIALAPSTASVLPFKLSLVRVVLINRA</sequence>
<proteinExistence type="predicted"/>
<protein>
    <submittedName>
        <fullName evidence="1">Uncharacterized protein</fullName>
    </submittedName>
</protein>
<evidence type="ECO:0000313" key="1">
    <source>
        <dbReference type="EMBL" id="NDV40741.1"/>
    </source>
</evidence>
<reference evidence="1" key="1">
    <citation type="journal article" date="2020" name="J. Eukaryot. Microbiol.">
        <title>De novo Sequencing, Assembly and Annotation of the Transcriptome for the Free-Living Testate Amoeba Arcella intermedia.</title>
        <authorList>
            <person name="Ribeiro G.M."/>
            <person name="Porfirio-Sousa A.L."/>
            <person name="Maurer-Alcala X.X."/>
            <person name="Katz L.A."/>
            <person name="Lahr D.J.G."/>
        </authorList>
    </citation>
    <scope>NUCLEOTIDE SEQUENCE</scope>
</reference>